<dbReference type="RefSeq" id="WP_147104402.1">
    <property type="nucleotide sequence ID" value="NZ_BJVJ01000011.1"/>
</dbReference>
<accession>A0A511DD11</accession>
<comment type="caution">
    <text evidence="1">The sequence shown here is derived from an EMBL/GenBank/DDBJ whole genome shotgun (WGS) entry which is preliminary data.</text>
</comment>
<sequence length="150" mass="16255">MTATAARYIAPGRLTALFNGAVAGLTRLGVSVWGSRVLAVRGRTSGEWRTTPVNLLTVDGERYLVAPRGVTQWVRNIRVAGGGELRVGRRTETIAVTELDDAAKPAILREYLRRWKFEVGVFFDGADASADDASLLVIAPGYPVFRLLPA</sequence>
<proteinExistence type="predicted"/>
<gene>
    <name evidence="1" type="ORF">PSU4_16400</name>
</gene>
<dbReference type="Gene3D" id="2.30.110.10">
    <property type="entry name" value="Electron Transport, Fmn-binding Protein, Chain A"/>
    <property type="match status" value="1"/>
</dbReference>
<dbReference type="Proteomes" id="UP000321685">
    <property type="component" value="Unassembled WGS sequence"/>
</dbReference>
<reference evidence="1 2" key="1">
    <citation type="submission" date="2019-07" db="EMBL/GenBank/DDBJ databases">
        <title>Whole genome shotgun sequence of Pseudonocardia sulfidoxydans NBRC 16205.</title>
        <authorList>
            <person name="Hosoyama A."/>
            <person name="Uohara A."/>
            <person name="Ohji S."/>
            <person name="Ichikawa N."/>
        </authorList>
    </citation>
    <scope>NUCLEOTIDE SEQUENCE [LARGE SCALE GENOMIC DNA]</scope>
    <source>
        <strain evidence="1 2">NBRC 16205</strain>
    </source>
</reference>
<dbReference type="InterPro" id="IPR012349">
    <property type="entry name" value="Split_barrel_FMN-bd"/>
</dbReference>
<dbReference type="EMBL" id="BJVJ01000011">
    <property type="protein sequence ID" value="GEL22686.1"/>
    <property type="molecule type" value="Genomic_DNA"/>
</dbReference>
<organism evidence="1 2">
    <name type="scientific">Pseudonocardia sulfidoxydans NBRC 16205</name>
    <dbReference type="NCBI Taxonomy" id="1223511"/>
    <lineage>
        <taxon>Bacteria</taxon>
        <taxon>Bacillati</taxon>
        <taxon>Actinomycetota</taxon>
        <taxon>Actinomycetes</taxon>
        <taxon>Pseudonocardiales</taxon>
        <taxon>Pseudonocardiaceae</taxon>
        <taxon>Pseudonocardia</taxon>
    </lineage>
</organism>
<dbReference type="AlphaFoldDB" id="A0A511DD11"/>
<protein>
    <submittedName>
        <fullName evidence="1">Nitroreductase</fullName>
    </submittedName>
</protein>
<keyword evidence="2" id="KW-1185">Reference proteome</keyword>
<dbReference type="OrthoDB" id="5186446at2"/>
<dbReference type="InterPro" id="IPR004378">
    <property type="entry name" value="F420H2_quin_Rdtase"/>
</dbReference>
<dbReference type="Pfam" id="PF04075">
    <property type="entry name" value="F420H2_quin_red"/>
    <property type="match status" value="1"/>
</dbReference>
<name>A0A511DD11_9PSEU</name>
<dbReference type="GO" id="GO:0016491">
    <property type="term" value="F:oxidoreductase activity"/>
    <property type="evidence" value="ECO:0007669"/>
    <property type="project" value="InterPro"/>
</dbReference>
<evidence type="ECO:0000313" key="1">
    <source>
        <dbReference type="EMBL" id="GEL22686.1"/>
    </source>
</evidence>
<evidence type="ECO:0000313" key="2">
    <source>
        <dbReference type="Proteomes" id="UP000321685"/>
    </source>
</evidence>